<dbReference type="AlphaFoldDB" id="A0A646KA50"/>
<dbReference type="OrthoDB" id="5150132at2"/>
<dbReference type="Pfam" id="PF13481">
    <property type="entry name" value="AAA_25"/>
    <property type="match status" value="1"/>
</dbReference>
<feature type="domain" description="DNA helicase DnaB-like N-terminal" evidence="3">
    <location>
        <begin position="8"/>
        <end position="111"/>
    </location>
</feature>
<evidence type="ECO:0000313" key="5">
    <source>
        <dbReference type="Proteomes" id="UP000419138"/>
    </source>
</evidence>
<dbReference type="Gene3D" id="3.40.50.300">
    <property type="entry name" value="P-loop containing nucleotide triphosphate hydrolases"/>
    <property type="match status" value="1"/>
</dbReference>
<dbReference type="GO" id="GO:0005524">
    <property type="term" value="F:ATP binding"/>
    <property type="evidence" value="ECO:0007669"/>
    <property type="project" value="InterPro"/>
</dbReference>
<organism evidence="4 5">
    <name type="scientific">Streptomyces jumonjinensis</name>
    <dbReference type="NCBI Taxonomy" id="1945"/>
    <lineage>
        <taxon>Bacteria</taxon>
        <taxon>Bacillati</taxon>
        <taxon>Actinomycetota</taxon>
        <taxon>Actinomycetes</taxon>
        <taxon>Kitasatosporales</taxon>
        <taxon>Streptomycetaceae</taxon>
        <taxon>Streptomyces</taxon>
    </lineage>
</organism>
<proteinExistence type="predicted"/>
<comment type="caution">
    <text evidence="4">The sequence shown here is derived from an EMBL/GenBank/DDBJ whole genome shotgun (WGS) entry which is preliminary data.</text>
</comment>
<dbReference type="PANTHER" id="PTHR30153">
    <property type="entry name" value="REPLICATIVE DNA HELICASE DNAB"/>
    <property type="match status" value="1"/>
</dbReference>
<keyword evidence="1" id="KW-0235">DNA replication</keyword>
<evidence type="ECO:0000313" key="4">
    <source>
        <dbReference type="EMBL" id="MQS99033.1"/>
    </source>
</evidence>
<protein>
    <recommendedName>
        <fullName evidence="3">DNA helicase DnaB-like N-terminal domain-containing protein</fullName>
    </recommendedName>
</protein>
<dbReference type="RefSeq" id="WP_153520754.1">
    <property type="nucleotide sequence ID" value="NZ_JBEPDZ010000089.1"/>
</dbReference>
<dbReference type="InterPro" id="IPR007693">
    <property type="entry name" value="DNA_helicase_DnaB-like_N"/>
</dbReference>
<dbReference type="PANTHER" id="PTHR30153:SF2">
    <property type="entry name" value="REPLICATIVE DNA HELICASE"/>
    <property type="match status" value="1"/>
</dbReference>
<dbReference type="InterPro" id="IPR036185">
    <property type="entry name" value="DNA_heli_DnaB-like_N_sf"/>
</dbReference>
<sequence>MSEARAEYLADAERAVLGALMMPGDAGDDAFRAVVEVLEPADFYAPQHGAVYGLICSMRARREPCDPITVTGELARSGDLARVGGAVAVHQLVDAVPTAAHAEVYAGEIRDAALRRALAAAGAQTASEAMSGEGDAQELAERAVARVQAARDRGLAATDTPPVDLIDFLAEADVEPDWVVPGVLARWDRLMITAGEGGGKSLLLRQILVRAAAGLHPWKRARIRPVKCLLVDVENSADQTRPWLARMAAAAAEEGAPIGRGQMVVDVRPEGLDLNQPADRSWLLRRVERESPDLIAIGPVYKLAAPRSGESAEDSARALMSALEAVRVASGGAALLIEAHAPHGGPGGRRDLRPIGSSLWLRWPEFGFGLSPAEGPGAETLRLMDWVPWRGPRSARSWPEQVCEGVTWPWQAIEHAGNAPVPALTVTDEQAAAAGITIPAPADGGADRWAADPLT</sequence>
<keyword evidence="5" id="KW-1185">Reference proteome</keyword>
<dbReference type="GO" id="GO:0005829">
    <property type="term" value="C:cytosol"/>
    <property type="evidence" value="ECO:0007669"/>
    <property type="project" value="TreeGrafter"/>
</dbReference>
<keyword evidence="2" id="KW-0238">DNA-binding</keyword>
<evidence type="ECO:0000259" key="3">
    <source>
        <dbReference type="Pfam" id="PF00772"/>
    </source>
</evidence>
<dbReference type="SUPFAM" id="SSF52540">
    <property type="entry name" value="P-loop containing nucleoside triphosphate hydrolases"/>
    <property type="match status" value="1"/>
</dbReference>
<dbReference type="SUPFAM" id="SSF48024">
    <property type="entry name" value="N-terminal domain of DnaB helicase"/>
    <property type="match status" value="1"/>
</dbReference>
<dbReference type="Gene3D" id="1.10.860.10">
    <property type="entry name" value="DNAb Helicase, Chain A"/>
    <property type="match status" value="1"/>
</dbReference>
<dbReference type="InterPro" id="IPR027417">
    <property type="entry name" value="P-loop_NTPase"/>
</dbReference>
<accession>A0A646KA50</accession>
<dbReference type="EMBL" id="VCLA01000017">
    <property type="protein sequence ID" value="MQS99033.1"/>
    <property type="molecule type" value="Genomic_DNA"/>
</dbReference>
<gene>
    <name evidence="4" type="ORF">FF041_02105</name>
</gene>
<dbReference type="InterPro" id="IPR016136">
    <property type="entry name" value="DNA_helicase_N/primase_C"/>
</dbReference>
<name>A0A646KA50_STRJU</name>
<dbReference type="GO" id="GO:0003678">
    <property type="term" value="F:DNA helicase activity"/>
    <property type="evidence" value="ECO:0007669"/>
    <property type="project" value="InterPro"/>
</dbReference>
<reference evidence="4 5" key="1">
    <citation type="submission" date="2019-05" db="EMBL/GenBank/DDBJ databases">
        <title>Comparative genomics and metabolomics analyses of clavulanic acid producing Streptomyces species provides insight into specialized metabolism and evolution of beta-lactam biosynthetic gene clusters.</title>
        <authorList>
            <person name="Moore M.A."/>
            <person name="Cruz-Morales P."/>
            <person name="Barona Gomez F."/>
            <person name="Kapil T."/>
        </authorList>
    </citation>
    <scope>NUCLEOTIDE SEQUENCE [LARGE SCALE GENOMIC DNA]</scope>
    <source>
        <strain evidence="4 5">NRRL 5741</strain>
    </source>
</reference>
<dbReference type="GO" id="GO:0006260">
    <property type="term" value="P:DNA replication"/>
    <property type="evidence" value="ECO:0007669"/>
    <property type="project" value="UniProtKB-KW"/>
</dbReference>
<dbReference type="Pfam" id="PF00772">
    <property type="entry name" value="DnaB"/>
    <property type="match status" value="1"/>
</dbReference>
<evidence type="ECO:0000256" key="1">
    <source>
        <dbReference type="ARBA" id="ARBA00022705"/>
    </source>
</evidence>
<dbReference type="Proteomes" id="UP000419138">
    <property type="component" value="Unassembled WGS sequence"/>
</dbReference>
<dbReference type="GO" id="GO:0003677">
    <property type="term" value="F:DNA binding"/>
    <property type="evidence" value="ECO:0007669"/>
    <property type="project" value="UniProtKB-KW"/>
</dbReference>
<evidence type="ECO:0000256" key="2">
    <source>
        <dbReference type="ARBA" id="ARBA00023125"/>
    </source>
</evidence>